<keyword evidence="3 6" id="KW-1133">Transmembrane helix</keyword>
<comment type="subcellular location">
    <subcellularLocation>
        <location evidence="1">Membrane</location>
        <topology evidence="1">Multi-pass membrane protein</topology>
    </subcellularLocation>
</comment>
<evidence type="ECO:0000256" key="2">
    <source>
        <dbReference type="ARBA" id="ARBA00022692"/>
    </source>
</evidence>
<feature type="transmembrane region" description="Helical" evidence="6">
    <location>
        <begin position="243"/>
        <end position="263"/>
    </location>
</feature>
<evidence type="ECO:0000313" key="8">
    <source>
        <dbReference type="Proteomes" id="UP001623330"/>
    </source>
</evidence>
<feature type="transmembrane region" description="Helical" evidence="6">
    <location>
        <begin position="141"/>
        <end position="162"/>
    </location>
</feature>
<dbReference type="PANTHER" id="PTHR13396">
    <property type="entry name" value="NEDD4 FAMILY INTERACTING PROTEIN 1/2"/>
    <property type="match status" value="1"/>
</dbReference>
<keyword evidence="8" id="KW-1185">Reference proteome</keyword>
<feature type="region of interest" description="Disordered" evidence="5">
    <location>
        <begin position="85"/>
        <end position="106"/>
    </location>
</feature>
<organism evidence="7 8">
    <name type="scientific">Nakaseomyces bracarensis</name>
    <dbReference type="NCBI Taxonomy" id="273131"/>
    <lineage>
        <taxon>Eukaryota</taxon>
        <taxon>Fungi</taxon>
        <taxon>Dikarya</taxon>
        <taxon>Ascomycota</taxon>
        <taxon>Saccharomycotina</taxon>
        <taxon>Saccharomycetes</taxon>
        <taxon>Saccharomycetales</taxon>
        <taxon>Saccharomycetaceae</taxon>
        <taxon>Nakaseomyces</taxon>
    </lineage>
</organism>
<evidence type="ECO:0000313" key="7">
    <source>
        <dbReference type="EMBL" id="KAL3228963.1"/>
    </source>
</evidence>
<evidence type="ECO:0000256" key="6">
    <source>
        <dbReference type="SAM" id="Phobius"/>
    </source>
</evidence>
<dbReference type="PANTHER" id="PTHR13396:SF5">
    <property type="entry name" value="NEDD4 FAMILY INTERACTING PROTEIN"/>
    <property type="match status" value="1"/>
</dbReference>
<name>A0ABR4NMC7_9SACH</name>
<evidence type="ECO:0000256" key="4">
    <source>
        <dbReference type="ARBA" id="ARBA00023136"/>
    </source>
</evidence>
<gene>
    <name evidence="7" type="ORF">RNJ44_02050</name>
</gene>
<keyword evidence="4 6" id="KW-0472">Membrane</keyword>
<dbReference type="InterPro" id="IPR019325">
    <property type="entry name" value="NEDD4/Bsd2"/>
</dbReference>
<evidence type="ECO:0000256" key="1">
    <source>
        <dbReference type="ARBA" id="ARBA00004141"/>
    </source>
</evidence>
<dbReference type="CDD" id="cd22212">
    <property type="entry name" value="NDFIP-like"/>
    <property type="match status" value="1"/>
</dbReference>
<evidence type="ECO:0000256" key="5">
    <source>
        <dbReference type="SAM" id="MobiDB-lite"/>
    </source>
</evidence>
<feature type="transmembrane region" description="Helical" evidence="6">
    <location>
        <begin position="174"/>
        <end position="192"/>
    </location>
</feature>
<feature type="region of interest" description="Disordered" evidence="5">
    <location>
        <begin position="1"/>
        <end position="33"/>
    </location>
</feature>
<keyword evidence="2 6" id="KW-0812">Transmembrane</keyword>
<feature type="compositionally biased region" description="Polar residues" evidence="5">
    <location>
        <begin position="85"/>
        <end position="98"/>
    </location>
</feature>
<dbReference type="EMBL" id="JBEVYD010000012">
    <property type="protein sequence ID" value="KAL3228963.1"/>
    <property type="molecule type" value="Genomic_DNA"/>
</dbReference>
<proteinExistence type="predicted"/>
<sequence length="286" mass="32074">MSEREGDREELEMVADVGHVEAEPTEVEEGSSDRLLPGVRERAARHIDTIGRHFNVLDRLFKRRSNNNDGGAGFDGVFSNLSAKPDANSNQEITQQDHPPTYDEAAADMSPSYYGMDLSSTDMYYDEICIEGLPVGNIANLLWNIIVSTSFQFVGFLVTYLLHTSHAAKQGSRFGLGLTFIGYAYSMLPRNVDTKVGKDKTASRVKVENPNDFDDLQLPQDNVPTDDFESKLSHGLEEKKQSLSFLAIFSGLLGFFIAVKSIYDYVKVKRMEKKYLSQDDHPQQQV</sequence>
<protein>
    <submittedName>
        <fullName evidence="7">Metal homeostatis protein BSD2</fullName>
    </submittedName>
</protein>
<dbReference type="Pfam" id="PF10176">
    <property type="entry name" value="NEDD4_Bsd2"/>
    <property type="match status" value="1"/>
</dbReference>
<dbReference type="Proteomes" id="UP001623330">
    <property type="component" value="Unassembled WGS sequence"/>
</dbReference>
<reference evidence="7 8" key="1">
    <citation type="submission" date="2024-05" db="EMBL/GenBank/DDBJ databases">
        <title>Long read based assembly of the Candida bracarensis genome reveals expanded adhesin content.</title>
        <authorList>
            <person name="Marcet-Houben M."/>
            <person name="Ksiezopolska E."/>
            <person name="Gabaldon T."/>
        </authorList>
    </citation>
    <scope>NUCLEOTIDE SEQUENCE [LARGE SCALE GENOMIC DNA]</scope>
    <source>
        <strain evidence="7 8">CBM6</strain>
    </source>
</reference>
<evidence type="ECO:0000256" key="3">
    <source>
        <dbReference type="ARBA" id="ARBA00022989"/>
    </source>
</evidence>
<accession>A0ABR4NMC7</accession>
<comment type="caution">
    <text evidence="7">The sequence shown here is derived from an EMBL/GenBank/DDBJ whole genome shotgun (WGS) entry which is preliminary data.</text>
</comment>